<evidence type="ECO:0000313" key="1">
    <source>
        <dbReference type="EMBL" id="KAI0038059.1"/>
    </source>
</evidence>
<dbReference type="EMBL" id="MU276606">
    <property type="protein sequence ID" value="KAI0038059.1"/>
    <property type="molecule type" value="Genomic_DNA"/>
</dbReference>
<accession>A0ACB8R1T4</accession>
<protein>
    <submittedName>
        <fullName evidence="1">Uncharacterized protein</fullName>
    </submittedName>
</protein>
<gene>
    <name evidence="1" type="ORF">FA95DRAFT_1613666</name>
</gene>
<name>A0ACB8R1T4_9AGAM</name>
<organism evidence="1 2">
    <name type="scientific">Auriscalpium vulgare</name>
    <dbReference type="NCBI Taxonomy" id="40419"/>
    <lineage>
        <taxon>Eukaryota</taxon>
        <taxon>Fungi</taxon>
        <taxon>Dikarya</taxon>
        <taxon>Basidiomycota</taxon>
        <taxon>Agaricomycotina</taxon>
        <taxon>Agaricomycetes</taxon>
        <taxon>Russulales</taxon>
        <taxon>Auriscalpiaceae</taxon>
        <taxon>Auriscalpium</taxon>
    </lineage>
</organism>
<proteinExistence type="predicted"/>
<dbReference type="Proteomes" id="UP000814033">
    <property type="component" value="Unassembled WGS sequence"/>
</dbReference>
<keyword evidence="2" id="KW-1185">Reference proteome</keyword>
<reference evidence="1" key="2">
    <citation type="journal article" date="2022" name="New Phytol.">
        <title>Evolutionary transition to the ectomycorrhizal habit in the genomes of a hyperdiverse lineage of mushroom-forming fungi.</title>
        <authorList>
            <person name="Looney B."/>
            <person name="Miyauchi S."/>
            <person name="Morin E."/>
            <person name="Drula E."/>
            <person name="Courty P.E."/>
            <person name="Kohler A."/>
            <person name="Kuo A."/>
            <person name="LaButti K."/>
            <person name="Pangilinan J."/>
            <person name="Lipzen A."/>
            <person name="Riley R."/>
            <person name="Andreopoulos W."/>
            <person name="He G."/>
            <person name="Johnson J."/>
            <person name="Nolan M."/>
            <person name="Tritt A."/>
            <person name="Barry K.W."/>
            <person name="Grigoriev I.V."/>
            <person name="Nagy L.G."/>
            <person name="Hibbett D."/>
            <person name="Henrissat B."/>
            <person name="Matheny P.B."/>
            <person name="Labbe J."/>
            <person name="Martin F.M."/>
        </authorList>
    </citation>
    <scope>NUCLEOTIDE SEQUENCE</scope>
    <source>
        <strain evidence="1">FP105234-sp</strain>
    </source>
</reference>
<feature type="non-terminal residue" evidence="1">
    <location>
        <position position="1"/>
    </location>
</feature>
<reference evidence="1" key="1">
    <citation type="submission" date="2021-02" db="EMBL/GenBank/DDBJ databases">
        <authorList>
            <consortium name="DOE Joint Genome Institute"/>
            <person name="Ahrendt S."/>
            <person name="Looney B.P."/>
            <person name="Miyauchi S."/>
            <person name="Morin E."/>
            <person name="Drula E."/>
            <person name="Courty P.E."/>
            <person name="Chicoki N."/>
            <person name="Fauchery L."/>
            <person name="Kohler A."/>
            <person name="Kuo A."/>
            <person name="Labutti K."/>
            <person name="Pangilinan J."/>
            <person name="Lipzen A."/>
            <person name="Riley R."/>
            <person name="Andreopoulos W."/>
            <person name="He G."/>
            <person name="Johnson J."/>
            <person name="Barry K.W."/>
            <person name="Grigoriev I.V."/>
            <person name="Nagy L."/>
            <person name="Hibbett D."/>
            <person name="Henrissat B."/>
            <person name="Matheny P.B."/>
            <person name="Labbe J."/>
            <person name="Martin F."/>
        </authorList>
    </citation>
    <scope>NUCLEOTIDE SEQUENCE</scope>
    <source>
        <strain evidence="1">FP105234-sp</strain>
    </source>
</reference>
<evidence type="ECO:0000313" key="2">
    <source>
        <dbReference type="Proteomes" id="UP000814033"/>
    </source>
</evidence>
<comment type="caution">
    <text evidence="1">The sequence shown here is derived from an EMBL/GenBank/DDBJ whole genome shotgun (WGS) entry which is preliminary data.</text>
</comment>
<sequence>DEFPIRNVRGYVAVIRLAPPRGKAKSMYMLRAAALLGVPQAYRETLEDIGETIANERHDTAMAIDYDPSAEEVAAHFAKNGLTLAEADDYWAWGQDIWEPTRP</sequence>